<feature type="compositionally biased region" description="Low complexity" evidence="8">
    <location>
        <begin position="207"/>
        <end position="223"/>
    </location>
</feature>
<sequence>MHRQRPSSGSGFDGPGARTILGEPGPSSAAAQSSQSPGMSDPPSPAGRHGRGGHLAHDSRGGHYPPPHGGYSHRPPSSHHSHPYASADRAGPPSLASAPIAPPVIKRVGGKANVSSACGPCKRAHLACDVARPCKRCVNMGKEDQCEDVPHKKRGRPKVNKPPTSEPYPTRPSRPSDDGSKWKPAPPPYEAGYGQMTSSPQQIPLGALTSRLPSPPRSASLGSVVGMTSLDTTASYTMPTPMAASSLPPPPTPDLFTLFCTTDLKILRVTSASHPLTGYHPHEFVNLNLLDWIHQNDRQLIDMERSRLVAVPYLSGQLQSSRETHAAVMTCTEHELLSPASGMREPYPNQNVRILRSDNSWALFNVRIHLGGGLGGSLWEPNTLGKIYLVVSCLLISNHDVPADVVARRPPLPPTPVTPLAPPPAHALPSFSSIAAAADAPSRPDSGYRPGSATHYRQPGPSSSYPGSRRSTTPPHPQGAYPRSYASYPPPPSSPYYPAQHGQYDPRREADWRRQAPPPPPPGQAQQDYTRRAWEL</sequence>
<keyword evidence="3" id="KW-0805">Transcription regulation</keyword>
<dbReference type="SMART" id="SM00066">
    <property type="entry name" value="GAL4"/>
    <property type="match status" value="1"/>
</dbReference>
<evidence type="ECO:0000256" key="4">
    <source>
        <dbReference type="ARBA" id="ARBA00023125"/>
    </source>
</evidence>
<dbReference type="Gene3D" id="3.30.450.20">
    <property type="entry name" value="PAS domain"/>
    <property type="match status" value="1"/>
</dbReference>
<dbReference type="SUPFAM" id="SSF55785">
    <property type="entry name" value="PYP-like sensor domain (PAS domain)"/>
    <property type="match status" value="1"/>
</dbReference>
<dbReference type="SUPFAM" id="SSF57701">
    <property type="entry name" value="Zn2/Cys6 DNA-binding domain"/>
    <property type="match status" value="1"/>
</dbReference>
<evidence type="ECO:0000256" key="8">
    <source>
        <dbReference type="SAM" id="MobiDB-lite"/>
    </source>
</evidence>
<feature type="compositionally biased region" description="Low complexity" evidence="8">
    <location>
        <begin position="24"/>
        <end position="38"/>
    </location>
</feature>
<proteinExistence type="predicted"/>
<dbReference type="PANTHER" id="PTHR47659:SF4">
    <property type="entry name" value="ZN(II)2CYS6 TRANSCRIPTION FACTOR (EUROFUNG)"/>
    <property type="match status" value="1"/>
</dbReference>
<feature type="region of interest" description="Disordered" evidence="8">
    <location>
        <begin position="1"/>
        <end position="100"/>
    </location>
</feature>
<dbReference type="EMBL" id="RSCE01000013">
    <property type="protein sequence ID" value="RSH78213.1"/>
    <property type="molecule type" value="Genomic_DNA"/>
</dbReference>
<evidence type="ECO:0000259" key="9">
    <source>
        <dbReference type="PROSITE" id="PS50048"/>
    </source>
</evidence>
<keyword evidence="5" id="KW-0804">Transcription</keyword>
<feature type="compositionally biased region" description="Polar residues" evidence="8">
    <location>
        <begin position="1"/>
        <end position="10"/>
    </location>
</feature>
<reference evidence="10 11" key="1">
    <citation type="submission" date="2018-11" db="EMBL/GenBank/DDBJ databases">
        <title>Genome sequence of Apiotrichum porosum DSM 27194.</title>
        <authorList>
            <person name="Aliyu H."/>
            <person name="Gorte O."/>
            <person name="Ochsenreither K."/>
        </authorList>
    </citation>
    <scope>NUCLEOTIDE SEQUENCE [LARGE SCALE GENOMIC DNA]</scope>
    <source>
        <strain evidence="10 11">DSM 27194</strain>
    </source>
</reference>
<gene>
    <name evidence="10" type="ORF">EHS24_002674</name>
</gene>
<evidence type="ECO:0000256" key="3">
    <source>
        <dbReference type="ARBA" id="ARBA00023015"/>
    </source>
</evidence>
<evidence type="ECO:0000256" key="7">
    <source>
        <dbReference type="ARBA" id="ARBA00040903"/>
    </source>
</evidence>
<dbReference type="PROSITE" id="PS00463">
    <property type="entry name" value="ZN2_CY6_FUNGAL_1"/>
    <property type="match status" value="1"/>
</dbReference>
<dbReference type="InterPro" id="IPR000014">
    <property type="entry name" value="PAS"/>
</dbReference>
<feature type="region of interest" description="Disordered" evidence="8">
    <location>
        <begin position="143"/>
        <end position="223"/>
    </location>
</feature>
<evidence type="ECO:0000256" key="1">
    <source>
        <dbReference type="ARBA" id="ARBA00022723"/>
    </source>
</evidence>
<evidence type="ECO:0000313" key="11">
    <source>
        <dbReference type="Proteomes" id="UP000279236"/>
    </source>
</evidence>
<organism evidence="10 11">
    <name type="scientific">Apiotrichum porosum</name>
    <dbReference type="NCBI Taxonomy" id="105984"/>
    <lineage>
        <taxon>Eukaryota</taxon>
        <taxon>Fungi</taxon>
        <taxon>Dikarya</taxon>
        <taxon>Basidiomycota</taxon>
        <taxon>Agaricomycotina</taxon>
        <taxon>Tremellomycetes</taxon>
        <taxon>Trichosporonales</taxon>
        <taxon>Trichosporonaceae</taxon>
        <taxon>Apiotrichum</taxon>
    </lineage>
</organism>
<dbReference type="GO" id="GO:0003677">
    <property type="term" value="F:DNA binding"/>
    <property type="evidence" value="ECO:0007669"/>
    <property type="project" value="UniProtKB-KW"/>
</dbReference>
<dbReference type="GO" id="GO:0000981">
    <property type="term" value="F:DNA-binding transcription factor activity, RNA polymerase II-specific"/>
    <property type="evidence" value="ECO:0007669"/>
    <property type="project" value="InterPro"/>
</dbReference>
<comment type="caution">
    <text evidence="10">The sequence shown here is derived from an EMBL/GenBank/DDBJ whole genome shotgun (WGS) entry which is preliminary data.</text>
</comment>
<keyword evidence="2" id="KW-0862">Zinc</keyword>
<dbReference type="STRING" id="105984.A0A427XHH4"/>
<evidence type="ECO:0000256" key="2">
    <source>
        <dbReference type="ARBA" id="ARBA00022833"/>
    </source>
</evidence>
<dbReference type="CDD" id="cd00130">
    <property type="entry name" value="PAS"/>
    <property type="match status" value="1"/>
</dbReference>
<dbReference type="PROSITE" id="PS50048">
    <property type="entry name" value="ZN2_CY6_FUNGAL_2"/>
    <property type="match status" value="1"/>
</dbReference>
<feature type="compositionally biased region" description="Low complexity" evidence="8">
    <location>
        <begin position="459"/>
        <end position="473"/>
    </location>
</feature>
<protein>
    <recommendedName>
        <fullName evidence="7">Transcription activator of gluconeogenesis ERT1</fullName>
    </recommendedName>
</protein>
<evidence type="ECO:0000256" key="6">
    <source>
        <dbReference type="ARBA" id="ARBA00023242"/>
    </source>
</evidence>
<dbReference type="OrthoDB" id="411251at2759"/>
<keyword evidence="4" id="KW-0238">DNA-binding</keyword>
<dbReference type="InterPro" id="IPR050335">
    <property type="entry name" value="ERT1_acuK_gluconeogen_tf"/>
</dbReference>
<dbReference type="GO" id="GO:0008270">
    <property type="term" value="F:zinc ion binding"/>
    <property type="evidence" value="ECO:0007669"/>
    <property type="project" value="InterPro"/>
</dbReference>
<feature type="domain" description="Zn(2)-C6 fungal-type" evidence="9">
    <location>
        <begin position="117"/>
        <end position="146"/>
    </location>
</feature>
<feature type="region of interest" description="Disordered" evidence="8">
    <location>
        <begin position="437"/>
        <end position="536"/>
    </location>
</feature>
<dbReference type="PANTHER" id="PTHR47659">
    <property type="entry name" value="ZN(II)2CYS6 TRANSCRIPTION FACTOR (EUROFUNG)-RELATED"/>
    <property type="match status" value="1"/>
</dbReference>
<name>A0A427XHH4_9TREE</name>
<evidence type="ECO:0000256" key="5">
    <source>
        <dbReference type="ARBA" id="ARBA00023163"/>
    </source>
</evidence>
<dbReference type="InterPro" id="IPR036864">
    <property type="entry name" value="Zn2-C6_fun-type_DNA-bd_sf"/>
</dbReference>
<accession>A0A427XHH4</accession>
<dbReference type="InterPro" id="IPR001138">
    <property type="entry name" value="Zn2Cys6_DnaBD"/>
</dbReference>
<feature type="compositionally biased region" description="Basic and acidic residues" evidence="8">
    <location>
        <begin position="504"/>
        <end position="514"/>
    </location>
</feature>
<keyword evidence="1" id="KW-0479">Metal-binding</keyword>
<dbReference type="AlphaFoldDB" id="A0A427XHH4"/>
<dbReference type="GeneID" id="39587217"/>
<keyword evidence="11" id="KW-1185">Reference proteome</keyword>
<feature type="compositionally biased region" description="Low complexity" evidence="8">
    <location>
        <begin position="83"/>
        <end position="99"/>
    </location>
</feature>
<keyword evidence="6" id="KW-0539">Nucleus</keyword>
<dbReference type="RefSeq" id="XP_028473360.1">
    <property type="nucleotide sequence ID" value="XM_028618404.1"/>
</dbReference>
<dbReference type="Proteomes" id="UP000279236">
    <property type="component" value="Unassembled WGS sequence"/>
</dbReference>
<dbReference type="InterPro" id="IPR035965">
    <property type="entry name" value="PAS-like_dom_sf"/>
</dbReference>
<evidence type="ECO:0000313" key="10">
    <source>
        <dbReference type="EMBL" id="RSH78213.1"/>
    </source>
</evidence>